<protein>
    <submittedName>
        <fullName evidence="6">LysR family transcriptional regulator</fullName>
    </submittedName>
</protein>
<feature type="domain" description="HTH lysR-type" evidence="5">
    <location>
        <begin position="1"/>
        <end position="59"/>
    </location>
</feature>
<dbReference type="Pfam" id="PF00126">
    <property type="entry name" value="HTH_1"/>
    <property type="match status" value="1"/>
</dbReference>
<evidence type="ECO:0000256" key="3">
    <source>
        <dbReference type="ARBA" id="ARBA00023125"/>
    </source>
</evidence>
<dbReference type="PRINTS" id="PR00039">
    <property type="entry name" value="HTHLYSR"/>
</dbReference>
<comment type="caution">
    <text evidence="6">The sequence shown here is derived from an EMBL/GenBank/DDBJ whole genome shotgun (WGS) entry which is preliminary data.</text>
</comment>
<dbReference type="InterPro" id="IPR036390">
    <property type="entry name" value="WH_DNA-bd_sf"/>
</dbReference>
<dbReference type="EMBL" id="JABBGG010000002">
    <property type="protein sequence ID" value="NML60486.1"/>
    <property type="molecule type" value="Genomic_DNA"/>
</dbReference>
<keyword evidence="7" id="KW-1185">Reference proteome</keyword>
<dbReference type="Gene3D" id="1.10.10.10">
    <property type="entry name" value="Winged helix-like DNA-binding domain superfamily/Winged helix DNA-binding domain"/>
    <property type="match status" value="1"/>
</dbReference>
<comment type="similarity">
    <text evidence="1">Belongs to the LysR transcriptional regulatory family.</text>
</comment>
<dbReference type="GO" id="GO:0006351">
    <property type="term" value="P:DNA-templated transcription"/>
    <property type="evidence" value="ECO:0007669"/>
    <property type="project" value="TreeGrafter"/>
</dbReference>
<dbReference type="InterPro" id="IPR000847">
    <property type="entry name" value="LysR_HTH_N"/>
</dbReference>
<name>A0A848HF69_9BURK</name>
<accession>A0A848HF69</accession>
<dbReference type="RefSeq" id="WP_169464180.1">
    <property type="nucleotide sequence ID" value="NZ_JABBGG010000002.1"/>
</dbReference>
<evidence type="ECO:0000256" key="4">
    <source>
        <dbReference type="ARBA" id="ARBA00023163"/>
    </source>
</evidence>
<evidence type="ECO:0000259" key="5">
    <source>
        <dbReference type="PROSITE" id="PS50931"/>
    </source>
</evidence>
<dbReference type="Gene3D" id="3.40.190.290">
    <property type="match status" value="1"/>
</dbReference>
<dbReference type="PANTHER" id="PTHR30537:SF72">
    <property type="entry name" value="LYSR FAMILY TRANSCRIPTIONAL REGULATOR"/>
    <property type="match status" value="1"/>
</dbReference>
<evidence type="ECO:0000313" key="6">
    <source>
        <dbReference type="EMBL" id="NML60486.1"/>
    </source>
</evidence>
<keyword evidence="2" id="KW-0805">Transcription regulation</keyword>
<dbReference type="FunFam" id="1.10.10.10:FF:000001">
    <property type="entry name" value="LysR family transcriptional regulator"/>
    <property type="match status" value="1"/>
</dbReference>
<dbReference type="SUPFAM" id="SSF53850">
    <property type="entry name" value="Periplasmic binding protein-like II"/>
    <property type="match status" value="1"/>
</dbReference>
<dbReference type="InterPro" id="IPR036388">
    <property type="entry name" value="WH-like_DNA-bd_sf"/>
</dbReference>
<gene>
    <name evidence="6" type="ORF">HHL21_05155</name>
</gene>
<dbReference type="Proteomes" id="UP000583752">
    <property type="component" value="Unassembled WGS sequence"/>
</dbReference>
<dbReference type="CDD" id="cd08422">
    <property type="entry name" value="PBP2_CrgA_like"/>
    <property type="match status" value="1"/>
</dbReference>
<evidence type="ECO:0000313" key="7">
    <source>
        <dbReference type="Proteomes" id="UP000583752"/>
    </source>
</evidence>
<evidence type="ECO:0000256" key="1">
    <source>
        <dbReference type="ARBA" id="ARBA00009437"/>
    </source>
</evidence>
<proteinExistence type="inferred from homology"/>
<dbReference type="AlphaFoldDB" id="A0A848HF69"/>
<keyword evidence="4" id="KW-0804">Transcription</keyword>
<dbReference type="GO" id="GO:0043565">
    <property type="term" value="F:sequence-specific DNA binding"/>
    <property type="evidence" value="ECO:0007669"/>
    <property type="project" value="TreeGrafter"/>
</dbReference>
<dbReference type="InterPro" id="IPR058163">
    <property type="entry name" value="LysR-type_TF_proteobact-type"/>
</dbReference>
<dbReference type="GO" id="GO:0003700">
    <property type="term" value="F:DNA-binding transcription factor activity"/>
    <property type="evidence" value="ECO:0007669"/>
    <property type="project" value="InterPro"/>
</dbReference>
<dbReference type="PANTHER" id="PTHR30537">
    <property type="entry name" value="HTH-TYPE TRANSCRIPTIONAL REGULATOR"/>
    <property type="match status" value="1"/>
</dbReference>
<dbReference type="Pfam" id="PF03466">
    <property type="entry name" value="LysR_substrate"/>
    <property type="match status" value="1"/>
</dbReference>
<organism evidence="6 7">
    <name type="scientific">Massilia polaris</name>
    <dbReference type="NCBI Taxonomy" id="2728846"/>
    <lineage>
        <taxon>Bacteria</taxon>
        <taxon>Pseudomonadati</taxon>
        <taxon>Pseudomonadota</taxon>
        <taxon>Betaproteobacteria</taxon>
        <taxon>Burkholderiales</taxon>
        <taxon>Oxalobacteraceae</taxon>
        <taxon>Telluria group</taxon>
        <taxon>Massilia</taxon>
    </lineage>
</organism>
<dbReference type="InterPro" id="IPR005119">
    <property type="entry name" value="LysR_subst-bd"/>
</dbReference>
<dbReference type="SUPFAM" id="SSF46785">
    <property type="entry name" value="Winged helix' DNA-binding domain"/>
    <property type="match status" value="1"/>
</dbReference>
<evidence type="ECO:0000256" key="2">
    <source>
        <dbReference type="ARBA" id="ARBA00023015"/>
    </source>
</evidence>
<sequence>METLSNLESFVRSAESASFSAAARRLALTPAAISRNVAQLERNLGVRLFQRSTRGLKLTEEGERFLASVSGGLDMIQGAIADVTANMGVPHGVLKLGAAPRFGRSHVLPLMTDFLALYPSVLPDWNFDNRQVDLIADGFDASIGGGFDLSPGVVARKLAPAHVIAVASPAFMSNKRAPRSPADLGGLAGVVMRSPETRRIRLWTMRHASGAEMPAQQHPHIVLNDPDAICSAVIAGMGVGLVALSDVLAEIERGELTRLLPDWCVDAGQISLYFPSQKLLPSKTRAFVDFVTAAFETQNLSKRFSAQ</sequence>
<reference evidence="6 7" key="1">
    <citation type="submission" date="2020-04" db="EMBL/GenBank/DDBJ databases">
        <title>Massilia sp. RP-1-19 isolated from soil.</title>
        <authorList>
            <person name="Dahal R.H."/>
        </authorList>
    </citation>
    <scope>NUCLEOTIDE SEQUENCE [LARGE SCALE GENOMIC DNA]</scope>
    <source>
        <strain evidence="6 7">RP-1-19</strain>
    </source>
</reference>
<dbReference type="PROSITE" id="PS50931">
    <property type="entry name" value="HTH_LYSR"/>
    <property type="match status" value="1"/>
</dbReference>
<keyword evidence="3" id="KW-0238">DNA-binding</keyword>